<evidence type="ECO:0000256" key="2">
    <source>
        <dbReference type="ARBA" id="ARBA00022790"/>
    </source>
</evidence>
<dbReference type="PANTHER" id="PTHR15350">
    <property type="entry name" value="COP9 SIGNALOSOME COMPLEX SUBUNIT 7/DENDRITIC CELL PROTEIN GA17"/>
    <property type="match status" value="1"/>
</dbReference>
<keyword evidence="5" id="KW-1185">Reference proteome</keyword>
<dbReference type="STRING" id="299467.A0A443SNL7"/>
<dbReference type="InterPro" id="IPR045237">
    <property type="entry name" value="COPS7/eIF3m"/>
</dbReference>
<dbReference type="PROSITE" id="PS50250">
    <property type="entry name" value="PCI"/>
    <property type="match status" value="1"/>
</dbReference>
<dbReference type="Pfam" id="PF22061">
    <property type="entry name" value="CSN7_HB_subdom"/>
    <property type="match status" value="1"/>
</dbReference>
<dbReference type="AlphaFoldDB" id="A0A443SNL7"/>
<dbReference type="VEuPathDB" id="VectorBase:LDEU002924"/>
<comment type="similarity">
    <text evidence="1">Belongs to the CSN7/EIF3M family. CSN7 subfamily.</text>
</comment>
<sequence>MAANDAEEAQSGVQGGGVIASNKALEQFLILAKTVKGLAAVEMVKQVLNHQHIYVFGELLEMDCIKELSNNPDTEPWYRVLQLFAYGKCSDYNPNTMPPLTDAMKTKLRHLTIVTLATKSKIIPYQILLSELGINNLRELEDLVIEVIYLNIIKGKMDQKNGWLEINSTISRDIRPEDLDTIIT</sequence>
<protein>
    <submittedName>
        <fullName evidence="4">COP9 signalosome complex subunit 7a-like protein</fullName>
    </submittedName>
</protein>
<evidence type="ECO:0000259" key="3">
    <source>
        <dbReference type="PROSITE" id="PS50250"/>
    </source>
</evidence>
<comment type="caution">
    <text evidence="4">The sequence shown here is derived from an EMBL/GenBank/DDBJ whole genome shotgun (WGS) entry which is preliminary data.</text>
</comment>
<dbReference type="PANTHER" id="PTHR15350:SF5">
    <property type="entry name" value="COP9 SIGNALOSOME COMPLEX SUBUNIT 7"/>
    <property type="match status" value="1"/>
</dbReference>
<dbReference type="GO" id="GO:0008180">
    <property type="term" value="C:COP9 signalosome"/>
    <property type="evidence" value="ECO:0007669"/>
    <property type="project" value="UniProtKB-KW"/>
</dbReference>
<evidence type="ECO:0000313" key="5">
    <source>
        <dbReference type="Proteomes" id="UP000288716"/>
    </source>
</evidence>
<keyword evidence="2" id="KW-0736">Signalosome</keyword>
<reference evidence="4 5" key="1">
    <citation type="journal article" date="2018" name="Gigascience">
        <title>Genomes of trombidid mites reveal novel predicted allergens and laterally-transferred genes associated with secondary metabolism.</title>
        <authorList>
            <person name="Dong X."/>
            <person name="Chaisiri K."/>
            <person name="Xia D."/>
            <person name="Armstrong S.D."/>
            <person name="Fang Y."/>
            <person name="Donnelly M.J."/>
            <person name="Kadowaki T."/>
            <person name="McGarry J.W."/>
            <person name="Darby A.C."/>
            <person name="Makepeace B.L."/>
        </authorList>
    </citation>
    <scope>NUCLEOTIDE SEQUENCE [LARGE SCALE GENOMIC DNA]</scope>
    <source>
        <strain evidence="4">UoL-UT</strain>
    </source>
</reference>
<dbReference type="EMBL" id="NCKV01001065">
    <property type="protein sequence ID" value="RWS29118.1"/>
    <property type="molecule type" value="Genomic_DNA"/>
</dbReference>
<evidence type="ECO:0000313" key="4">
    <source>
        <dbReference type="EMBL" id="RWS29118.1"/>
    </source>
</evidence>
<name>A0A443SNL7_9ACAR</name>
<dbReference type="Proteomes" id="UP000288716">
    <property type="component" value="Unassembled WGS sequence"/>
</dbReference>
<accession>A0A443SNL7</accession>
<organism evidence="4 5">
    <name type="scientific">Leptotrombidium deliense</name>
    <dbReference type="NCBI Taxonomy" id="299467"/>
    <lineage>
        <taxon>Eukaryota</taxon>
        <taxon>Metazoa</taxon>
        <taxon>Ecdysozoa</taxon>
        <taxon>Arthropoda</taxon>
        <taxon>Chelicerata</taxon>
        <taxon>Arachnida</taxon>
        <taxon>Acari</taxon>
        <taxon>Acariformes</taxon>
        <taxon>Trombidiformes</taxon>
        <taxon>Prostigmata</taxon>
        <taxon>Anystina</taxon>
        <taxon>Parasitengona</taxon>
        <taxon>Trombiculoidea</taxon>
        <taxon>Trombiculidae</taxon>
        <taxon>Leptotrombidium</taxon>
    </lineage>
</organism>
<feature type="non-terminal residue" evidence="4">
    <location>
        <position position="184"/>
    </location>
</feature>
<dbReference type="OrthoDB" id="10265275at2759"/>
<gene>
    <name evidence="4" type="ORF">B4U80_01431</name>
</gene>
<feature type="domain" description="PCI" evidence="3">
    <location>
        <begin position="1"/>
        <end position="171"/>
    </location>
</feature>
<evidence type="ECO:0000256" key="1">
    <source>
        <dbReference type="ARBA" id="ARBA00008482"/>
    </source>
</evidence>
<dbReference type="Pfam" id="PF01399">
    <property type="entry name" value="PCI"/>
    <property type="match status" value="1"/>
</dbReference>
<dbReference type="InterPro" id="IPR000717">
    <property type="entry name" value="PCI_dom"/>
</dbReference>
<dbReference type="SMART" id="SM00088">
    <property type="entry name" value="PINT"/>
    <property type="match status" value="1"/>
</dbReference>
<proteinExistence type="inferred from homology"/>